<evidence type="ECO:0000259" key="3">
    <source>
        <dbReference type="PROSITE" id="PS51915"/>
    </source>
</evidence>
<keyword evidence="5" id="KW-1185">Reference proteome</keyword>
<feature type="binding site" evidence="1">
    <location>
        <position position="11"/>
    </location>
    <ligand>
        <name>Zn(2+)</name>
        <dbReference type="ChEBI" id="CHEBI:29105"/>
    </ligand>
</feature>
<gene>
    <name evidence="4" type="ORF">DIABBA_LOCUS12197</name>
</gene>
<dbReference type="EMBL" id="OU898283">
    <property type="protein sequence ID" value="CAG9839431.1"/>
    <property type="molecule type" value="Genomic_DNA"/>
</dbReference>
<feature type="binding site" evidence="1">
    <location>
        <position position="54"/>
    </location>
    <ligand>
        <name>Zn(2+)</name>
        <dbReference type="ChEBI" id="CHEBI:29105"/>
    </ligand>
</feature>
<dbReference type="GO" id="GO:0008270">
    <property type="term" value="F:zinc ion binding"/>
    <property type="evidence" value="ECO:0007669"/>
    <property type="project" value="UniProtKB-UniRule"/>
</dbReference>
<protein>
    <recommendedName>
        <fullName evidence="3">ZAD domain-containing protein</fullName>
    </recommendedName>
</protein>
<evidence type="ECO:0000313" key="5">
    <source>
        <dbReference type="Proteomes" id="UP001153709"/>
    </source>
</evidence>
<feature type="domain" description="ZAD" evidence="3">
    <location>
        <begin position="6"/>
        <end position="81"/>
    </location>
</feature>
<feature type="region of interest" description="Disordered" evidence="2">
    <location>
        <begin position="290"/>
        <end position="310"/>
    </location>
</feature>
<keyword evidence="1" id="KW-0479">Metal-binding</keyword>
<dbReference type="SUPFAM" id="SSF57716">
    <property type="entry name" value="Glucocorticoid receptor-like (DNA-binding domain)"/>
    <property type="match status" value="1"/>
</dbReference>
<reference evidence="4" key="1">
    <citation type="submission" date="2022-01" db="EMBL/GenBank/DDBJ databases">
        <authorList>
            <person name="King R."/>
        </authorList>
    </citation>
    <scope>NUCLEOTIDE SEQUENCE</scope>
</reference>
<feature type="compositionally biased region" description="Basic and acidic residues" evidence="2">
    <location>
        <begin position="298"/>
        <end position="310"/>
    </location>
</feature>
<name>A0A9N9T5W9_DIABA</name>
<keyword evidence="1" id="KW-0863">Zinc-finger</keyword>
<dbReference type="AlphaFoldDB" id="A0A9N9T5W9"/>
<dbReference type="OrthoDB" id="6784650at2759"/>
<proteinExistence type="predicted"/>
<dbReference type="GO" id="GO:0005634">
    <property type="term" value="C:nucleus"/>
    <property type="evidence" value="ECO:0007669"/>
    <property type="project" value="InterPro"/>
</dbReference>
<dbReference type="PROSITE" id="PS51915">
    <property type="entry name" value="ZAD"/>
    <property type="match status" value="1"/>
</dbReference>
<organism evidence="4 5">
    <name type="scientific">Diabrotica balteata</name>
    <name type="common">Banded cucumber beetle</name>
    <dbReference type="NCBI Taxonomy" id="107213"/>
    <lineage>
        <taxon>Eukaryota</taxon>
        <taxon>Metazoa</taxon>
        <taxon>Ecdysozoa</taxon>
        <taxon>Arthropoda</taxon>
        <taxon>Hexapoda</taxon>
        <taxon>Insecta</taxon>
        <taxon>Pterygota</taxon>
        <taxon>Neoptera</taxon>
        <taxon>Endopterygota</taxon>
        <taxon>Coleoptera</taxon>
        <taxon>Polyphaga</taxon>
        <taxon>Cucujiformia</taxon>
        <taxon>Chrysomeloidea</taxon>
        <taxon>Chrysomelidae</taxon>
        <taxon>Galerucinae</taxon>
        <taxon>Diabroticina</taxon>
        <taxon>Diabroticites</taxon>
        <taxon>Diabrotica</taxon>
    </lineage>
</organism>
<dbReference type="Gene3D" id="3.40.1800.20">
    <property type="match status" value="1"/>
</dbReference>
<keyword evidence="1" id="KW-0862">Zinc</keyword>
<dbReference type="Proteomes" id="UP001153709">
    <property type="component" value="Chromosome 8"/>
</dbReference>
<dbReference type="SMART" id="SM00868">
    <property type="entry name" value="zf-AD"/>
    <property type="match status" value="1"/>
</dbReference>
<feature type="binding site" evidence="1">
    <location>
        <position position="8"/>
    </location>
    <ligand>
        <name>Zn(2+)</name>
        <dbReference type="ChEBI" id="CHEBI:29105"/>
    </ligand>
</feature>
<dbReference type="InterPro" id="IPR012934">
    <property type="entry name" value="Znf_AD"/>
</dbReference>
<sequence>MDISTAKCRLCLSQKDLVLVFNCDDVGHKKMKELILLTTGVEILEKDVVSRKICANCNKIVIKMHEFRERSIKADKYLKEKIIEHLRATKMKIPNTNVTISTTKLQKEQLDDFNHNIYQNELTEVNGSKKDENFIILDSYSFNADIPKKVKVHESVSQLFTRYPNLKLRTDVLIFDVNPFISLELDAVEKYCSDNNIDLKLATKRAMEVNTARKKTTPFHNKNILNSDSSLETNISENKSFSKNNLENDHAPLKVGPISIKLVDDRTNFKVTPISIKLVDDHAKFKIISNHSSKRKRESSESKETITETKQSKIKRRRISSSDCMSDTDTANSTLFKTLELKPSHPSSKQIETHKCNICLSLHKSPKALKFHYQEHFCCSFCRARFRLIERRISHEKKCTVGHALNSKLYVKLKRVDLDSIIRNKYLNCNPVINKNSLHCNEVIVLSDDDEPVKSTNLSNSFISKPNSGLSVGIPEAQNILGKVNMPEKQIQTVNAVVATESSSIEKVINECETELNKVTTYFSSKSNTLLQSPSTVGNNEILPQAKVSNTPNTEILPVKYSSTAIVRPDIKIQNDAVLNTNNLNGSDIILLKDLLRHAKRFKSLKLPSTEDITRNGIMKNMFLQLGLYKVPVNIRHGPNSVTISDQESTTNKEVTMWNDVKPLPLFNKKANVDSNNITLKPSETNLINTVKTNNPATVQPRDSVSSIVNSALLKIRQTLGILTNNTQYFKTHCSSQDQTIVSSSNILSHFSAPVTSPNVARTISSQHFTPNFLNTPSAQLFNSTNNTSPLNSNASSPQRVLNTPNNAIVNNATHNYRQEFIPLSSTSINLTNDISQVFRSPGVMTNSNHTSIVRPHNTSQLNRNASFPQIVPHTLNNAIVNNTTNNSRQEFINLSINSPNSISQNFISPGSAIMTDSNNPSISRPVSNPVVTDRNFTNCNRSSSTPKQKYAQFTYSKRSNQQLTAPLSNNQCVLLNPLVANCFTTQYNNLQQNTLNTPMIRVKSIHELK</sequence>
<dbReference type="Pfam" id="PF07776">
    <property type="entry name" value="zf-AD"/>
    <property type="match status" value="1"/>
</dbReference>
<accession>A0A9N9T5W9</accession>
<evidence type="ECO:0000256" key="2">
    <source>
        <dbReference type="SAM" id="MobiDB-lite"/>
    </source>
</evidence>
<evidence type="ECO:0000313" key="4">
    <source>
        <dbReference type="EMBL" id="CAG9839431.1"/>
    </source>
</evidence>
<evidence type="ECO:0000256" key="1">
    <source>
        <dbReference type="PROSITE-ProRule" id="PRU01263"/>
    </source>
</evidence>
<feature type="binding site" evidence="1">
    <location>
        <position position="57"/>
    </location>
    <ligand>
        <name>Zn(2+)</name>
        <dbReference type="ChEBI" id="CHEBI:29105"/>
    </ligand>
</feature>